<dbReference type="Proteomes" id="UP000032233">
    <property type="component" value="Unassembled WGS sequence"/>
</dbReference>
<evidence type="ECO:0000313" key="2">
    <source>
        <dbReference type="Proteomes" id="UP000032233"/>
    </source>
</evidence>
<proteinExistence type="predicted"/>
<evidence type="ECO:0000313" key="1">
    <source>
        <dbReference type="EMBL" id="KIX11789.1"/>
    </source>
</evidence>
<dbReference type="AlphaFoldDB" id="A0A0D2J0L4"/>
<dbReference type="STRING" id="1429043.X474_23035"/>
<reference evidence="1 2" key="1">
    <citation type="submission" date="2013-11" db="EMBL/GenBank/DDBJ databases">
        <title>Metagenomic analysis of a methanogenic consortium involved in long chain n-alkane degradation.</title>
        <authorList>
            <person name="Davidova I.A."/>
            <person name="Callaghan A.V."/>
            <person name="Wawrik B."/>
            <person name="Pruitt S."/>
            <person name="Marks C."/>
            <person name="Duncan K.E."/>
            <person name="Suflita J.M."/>
        </authorList>
    </citation>
    <scope>NUCLEOTIDE SEQUENCE [LARGE SCALE GENOMIC DNA]</scope>
    <source>
        <strain evidence="1 2">SPR</strain>
    </source>
</reference>
<dbReference type="RefSeq" id="WP_044351694.1">
    <property type="nucleotide sequence ID" value="NZ_AZAC01000045.1"/>
</dbReference>
<dbReference type="EMBL" id="AZAC01000045">
    <property type="protein sequence ID" value="KIX11789.1"/>
    <property type="molecule type" value="Genomic_DNA"/>
</dbReference>
<dbReference type="InParanoid" id="A0A0D2J0L4"/>
<protein>
    <submittedName>
        <fullName evidence="1">Uncharacterized protein</fullName>
    </submittedName>
</protein>
<comment type="caution">
    <text evidence="1">The sequence shown here is derived from an EMBL/GenBank/DDBJ whole genome shotgun (WGS) entry which is preliminary data.</text>
</comment>
<name>A0A0D2J0L4_9BACT</name>
<organism evidence="1 2">
    <name type="scientific">Dethiosulfatarculus sandiegensis</name>
    <dbReference type="NCBI Taxonomy" id="1429043"/>
    <lineage>
        <taxon>Bacteria</taxon>
        <taxon>Pseudomonadati</taxon>
        <taxon>Thermodesulfobacteriota</taxon>
        <taxon>Desulfarculia</taxon>
        <taxon>Desulfarculales</taxon>
        <taxon>Desulfarculaceae</taxon>
        <taxon>Dethiosulfatarculus</taxon>
    </lineage>
</organism>
<dbReference type="OrthoDB" id="2607569at2"/>
<accession>A0A0D2J0L4</accession>
<gene>
    <name evidence="1" type="ORF">X474_23035</name>
</gene>
<sequence length="113" mass="13321">MIINDSIERYKAVLLPDLQEWALEPETISRSADDREQIETAWESLTEDQRHQVRLADAVLVSNADQVAEFWRTDEVGTTRDRDGDIPLDHWWYWLDKIAEGSYPTEYIPEWAK</sequence>
<keyword evidence="2" id="KW-1185">Reference proteome</keyword>